<proteinExistence type="predicted"/>
<keyword evidence="1" id="KW-0732">Signal</keyword>
<evidence type="ECO:0000256" key="1">
    <source>
        <dbReference type="SAM" id="SignalP"/>
    </source>
</evidence>
<dbReference type="AlphaFoldDB" id="A0A9D0YVA1"/>
<dbReference type="PROSITE" id="PS51257">
    <property type="entry name" value="PROKAR_LIPOPROTEIN"/>
    <property type="match status" value="1"/>
</dbReference>
<feature type="chain" id="PRO_5039721085" evidence="1">
    <location>
        <begin position="23"/>
        <end position="420"/>
    </location>
</feature>
<dbReference type="Proteomes" id="UP000886819">
    <property type="component" value="Unassembled WGS sequence"/>
</dbReference>
<gene>
    <name evidence="2" type="ORF">IAA66_00390</name>
</gene>
<comment type="caution">
    <text evidence="2">The sequence shown here is derived from an EMBL/GenBank/DDBJ whole genome shotgun (WGS) entry which is preliminary data.</text>
</comment>
<reference evidence="2" key="2">
    <citation type="journal article" date="2021" name="PeerJ">
        <title>Extensive microbial diversity within the chicken gut microbiome revealed by metagenomics and culture.</title>
        <authorList>
            <person name="Gilroy R."/>
            <person name="Ravi A."/>
            <person name="Getino M."/>
            <person name="Pursley I."/>
            <person name="Horton D.L."/>
            <person name="Alikhan N.F."/>
            <person name="Baker D."/>
            <person name="Gharbi K."/>
            <person name="Hall N."/>
            <person name="Watson M."/>
            <person name="Adriaenssens E.M."/>
            <person name="Foster-Nyarko E."/>
            <person name="Jarju S."/>
            <person name="Secka A."/>
            <person name="Antonio M."/>
            <person name="Oren A."/>
            <person name="Chaudhuri R.R."/>
            <person name="La Ragione R."/>
            <person name="Hildebrand F."/>
            <person name="Pallen M.J."/>
        </authorList>
    </citation>
    <scope>NUCLEOTIDE SEQUENCE</scope>
    <source>
        <strain evidence="2">ChiHile30-977</strain>
    </source>
</reference>
<feature type="signal peptide" evidence="1">
    <location>
        <begin position="1"/>
        <end position="22"/>
    </location>
</feature>
<reference evidence="2" key="1">
    <citation type="submission" date="2020-10" db="EMBL/GenBank/DDBJ databases">
        <authorList>
            <person name="Gilroy R."/>
        </authorList>
    </citation>
    <scope>NUCLEOTIDE SEQUENCE</scope>
    <source>
        <strain evidence="2">ChiHile30-977</strain>
    </source>
</reference>
<name>A0A9D0YVA1_9FIRM</name>
<evidence type="ECO:0000313" key="3">
    <source>
        <dbReference type="Proteomes" id="UP000886819"/>
    </source>
</evidence>
<protein>
    <submittedName>
        <fullName evidence="2">Uncharacterized protein</fullName>
    </submittedName>
</protein>
<organism evidence="2 3">
    <name type="scientific">Candidatus Avichristensenella intestinipullorum</name>
    <dbReference type="NCBI Taxonomy" id="2840693"/>
    <lineage>
        <taxon>Bacteria</taxon>
        <taxon>Bacillati</taxon>
        <taxon>Bacillota</taxon>
        <taxon>Clostridia</taxon>
        <taxon>Candidatus Avichristensenella</taxon>
    </lineage>
</organism>
<dbReference type="EMBL" id="DVFI01000005">
    <property type="protein sequence ID" value="HIQ62026.1"/>
    <property type="molecule type" value="Genomic_DNA"/>
</dbReference>
<accession>A0A9D0YVA1</accession>
<sequence length="420" mass="45800">MKKALVCLLAVALLAFACAAIAEEETVTITVMDANENVLNEVEVPKGTVVTAEDLGVSREGYVLEGIYVTPAMLRAYDNSPIEADTPLFVAFQSAQVDERPWMLAGSLRGYPDNAWGKVWPQDDYLFQPVEGEFNTFAIEVNLYKDDEFKIAVIGEGYAWSETDSLDSRNVVPSEYLSGGEDAFDTGANIKVLQDGLYRLTLVTDAETIALCEISAERIGEAAPPPEVEYVFDLQVHGSFLGNWDVAQNVTLTRNGDEYLWYGVFDVAEAGEFGVKNYGTEAWFAAPDGANIQVEPGHYMIFVRLTEDNQLAEPILWGEPAYYVVGTCGNKGWAADANADNTAYAMQAQEDGTYALAVTFTEDDTDTWTEGQVAFKVAYGLGGLVGNDYWYGDAEGNNIMVAPGEYTIVFDPATGAVTVE</sequence>
<evidence type="ECO:0000313" key="2">
    <source>
        <dbReference type="EMBL" id="HIQ62026.1"/>
    </source>
</evidence>